<sequence length="269" mass="29207">MTEDGIERIVVGTGDEAREIAVAHRGGKHGKGPGLLWLGGFRSDMTGSKATALDGFGAARGLAVTRFDYSGHGVSGGSFADGTISRWLEESLAVFDRMTTGDQILIGSSMGGWIALLAAREHLRAVGRDASRIRGLVLIAPAPDFTELLMWNGFSDEIRARILETGFYAEPSAYSDEPYLITRALIEDGRRHLIMGGRIETGCPVHILQGVLDPDVPWTHATELVTRLATDDVVLTLIKDGDHRLSREQDIERLLAAVGEMVEHAHEPR</sequence>
<protein>
    <recommendedName>
        <fullName evidence="5">Palmitoyl-protein thioesterase ABHD10, mitochondrial</fullName>
        <ecNumber evidence="4">3.1.1.93</ecNumber>
        <ecNumber evidence="1">3.1.2.22</ecNumber>
    </recommendedName>
    <alternativeName>
        <fullName evidence="7">Acyl-protein thioesterase ABHD10</fullName>
    </alternativeName>
    <alternativeName>
        <fullName evidence="8">Alpha/beta hydrolase domain-containing protein 10</fullName>
    </alternativeName>
    <alternativeName>
        <fullName evidence="6">Mycophenolic acid acyl-glucuronide esterase, mitochondrial</fullName>
    </alternativeName>
</protein>
<comment type="catalytic activity">
    <reaction evidence="10">
        <text>S-hexadecanoyl-L-cysteinyl-[protein] + H2O = L-cysteinyl-[protein] + hexadecanoate + H(+)</text>
        <dbReference type="Rhea" id="RHEA:19233"/>
        <dbReference type="Rhea" id="RHEA-COMP:10131"/>
        <dbReference type="Rhea" id="RHEA-COMP:11032"/>
        <dbReference type="ChEBI" id="CHEBI:7896"/>
        <dbReference type="ChEBI" id="CHEBI:15377"/>
        <dbReference type="ChEBI" id="CHEBI:15378"/>
        <dbReference type="ChEBI" id="CHEBI:29950"/>
        <dbReference type="ChEBI" id="CHEBI:74151"/>
        <dbReference type="EC" id="3.1.2.22"/>
    </reaction>
    <physiologicalReaction direction="left-to-right" evidence="10">
        <dbReference type="Rhea" id="RHEA:19234"/>
    </physiologicalReaction>
</comment>
<dbReference type="InterPro" id="IPR029058">
    <property type="entry name" value="AB_hydrolase_fold"/>
</dbReference>
<organism evidence="13">
    <name type="scientific">Methyloraptor flagellatus</name>
    <dbReference type="NCBI Taxonomy" id="3162530"/>
    <lineage>
        <taxon>Bacteria</taxon>
        <taxon>Pseudomonadati</taxon>
        <taxon>Pseudomonadota</taxon>
        <taxon>Alphaproteobacteria</taxon>
        <taxon>Hyphomicrobiales</taxon>
        <taxon>Ancalomicrobiaceae</taxon>
        <taxon>Methyloraptor</taxon>
    </lineage>
</organism>
<gene>
    <name evidence="13" type="ORF">ABS361_18190</name>
</gene>
<name>A0AAU7X8B7_9HYPH</name>
<dbReference type="InterPro" id="IPR052382">
    <property type="entry name" value="ABHD10_acyl-thioesterase"/>
</dbReference>
<evidence type="ECO:0000256" key="11">
    <source>
        <dbReference type="ARBA" id="ARBA00047972"/>
    </source>
</evidence>
<dbReference type="EC" id="3.1.1.93" evidence="4"/>
<evidence type="ECO:0000256" key="8">
    <source>
        <dbReference type="ARBA" id="ARBA00042704"/>
    </source>
</evidence>
<keyword evidence="2 13" id="KW-0378">Hydrolase</keyword>
<dbReference type="PANTHER" id="PTHR16138:SF7">
    <property type="entry name" value="PALMITOYL-PROTEIN THIOESTERASE ABHD10, MITOCHONDRIAL"/>
    <property type="match status" value="1"/>
</dbReference>
<comment type="function">
    <text evidence="9">Acts as an acyl-protein thioesterase that hydrolyzes fatty acids from acylated residues in proteins. Regulates the mitochondrial S-depalmitoylation of the nucleophilic active site residue of peroxiredoxin-5/PRDX5, a key antioxidant protein, therefore modulating mitochondrial antioxidant ability. Also catalyzes the deglucuronidation of mycophenolic acid acyl-glucuronide, an active metabolite of the immunosuppressant drug mycophenolate.</text>
</comment>
<accession>A0AAU7X8B7</accession>
<keyword evidence="3" id="KW-0809">Transit peptide</keyword>
<dbReference type="KEGG" id="mflg:ABS361_18190"/>
<evidence type="ECO:0000256" key="9">
    <source>
        <dbReference type="ARBA" id="ARBA00046047"/>
    </source>
</evidence>
<evidence type="ECO:0000256" key="1">
    <source>
        <dbReference type="ARBA" id="ARBA00012423"/>
    </source>
</evidence>
<evidence type="ECO:0000313" key="13">
    <source>
        <dbReference type="EMBL" id="XBY43967.1"/>
    </source>
</evidence>
<dbReference type="Pfam" id="PF12697">
    <property type="entry name" value="Abhydrolase_6"/>
    <property type="match status" value="1"/>
</dbReference>
<dbReference type="RefSeq" id="WP_407049063.1">
    <property type="nucleotide sequence ID" value="NZ_CP158568.1"/>
</dbReference>
<dbReference type="GO" id="GO:0102390">
    <property type="term" value="F:mycophenolic acid acyl-glucuronide esterase activity"/>
    <property type="evidence" value="ECO:0007669"/>
    <property type="project" value="UniProtKB-EC"/>
</dbReference>
<dbReference type="PANTHER" id="PTHR16138">
    <property type="entry name" value="MYCOPHENOLIC ACID ACYL-GLUCURONIDE ESTERASE, MITOCHONDRIAL"/>
    <property type="match status" value="1"/>
</dbReference>
<dbReference type="SUPFAM" id="SSF53474">
    <property type="entry name" value="alpha/beta-Hydrolases"/>
    <property type="match status" value="1"/>
</dbReference>
<evidence type="ECO:0000256" key="4">
    <source>
        <dbReference type="ARBA" id="ARBA00039132"/>
    </source>
</evidence>
<dbReference type="GO" id="GO:0008474">
    <property type="term" value="F:palmitoyl-(protein) hydrolase activity"/>
    <property type="evidence" value="ECO:0007669"/>
    <property type="project" value="UniProtKB-EC"/>
</dbReference>
<dbReference type="EC" id="3.1.2.22" evidence="1"/>
<evidence type="ECO:0000256" key="7">
    <source>
        <dbReference type="ARBA" id="ARBA00042645"/>
    </source>
</evidence>
<dbReference type="AlphaFoldDB" id="A0AAU7X8B7"/>
<comment type="catalytic activity">
    <reaction evidence="11">
        <text>mycophenolic acid O-acyl-beta-D-glucuronide + H2O = mycophenolate + D-glucuronate + H(+)</text>
        <dbReference type="Rhea" id="RHEA:34179"/>
        <dbReference type="ChEBI" id="CHEBI:15377"/>
        <dbReference type="ChEBI" id="CHEBI:15378"/>
        <dbReference type="ChEBI" id="CHEBI:58720"/>
        <dbReference type="ChEBI" id="CHEBI:62932"/>
        <dbReference type="ChEBI" id="CHEBI:66982"/>
        <dbReference type="EC" id="3.1.1.93"/>
    </reaction>
    <physiologicalReaction direction="left-to-right" evidence="11">
        <dbReference type="Rhea" id="RHEA:34180"/>
    </physiologicalReaction>
</comment>
<reference evidence="13" key="1">
    <citation type="submission" date="2024-06" db="EMBL/GenBank/DDBJ databases">
        <title>Methylostella associata gen. nov., sp. nov., a novel Ancalomicrobiaceae-affiliated facultatively methylotrophic bacteria that feed on methanotrophs of the genus Methylococcus.</title>
        <authorList>
            <person name="Saltykova V."/>
            <person name="Danilova O.V."/>
            <person name="Oshkin I.Y."/>
            <person name="Belova S.E."/>
            <person name="Pimenov N.V."/>
            <person name="Dedysh S.N."/>
        </authorList>
    </citation>
    <scope>NUCLEOTIDE SEQUENCE</scope>
    <source>
        <strain evidence="13">S20</strain>
    </source>
</reference>
<evidence type="ECO:0000256" key="3">
    <source>
        <dbReference type="ARBA" id="ARBA00022946"/>
    </source>
</evidence>
<evidence type="ECO:0000256" key="10">
    <source>
        <dbReference type="ARBA" id="ARBA00047409"/>
    </source>
</evidence>
<dbReference type="Gene3D" id="3.40.50.1820">
    <property type="entry name" value="alpha/beta hydrolase"/>
    <property type="match status" value="1"/>
</dbReference>
<proteinExistence type="predicted"/>
<evidence type="ECO:0000256" key="6">
    <source>
        <dbReference type="ARBA" id="ARBA00041520"/>
    </source>
</evidence>
<dbReference type="InterPro" id="IPR000073">
    <property type="entry name" value="AB_hydrolase_1"/>
</dbReference>
<dbReference type="EMBL" id="CP158568">
    <property type="protein sequence ID" value="XBY43967.1"/>
    <property type="molecule type" value="Genomic_DNA"/>
</dbReference>
<evidence type="ECO:0000256" key="2">
    <source>
        <dbReference type="ARBA" id="ARBA00022801"/>
    </source>
</evidence>
<evidence type="ECO:0000259" key="12">
    <source>
        <dbReference type="Pfam" id="PF12697"/>
    </source>
</evidence>
<feature type="domain" description="AB hydrolase-1" evidence="12">
    <location>
        <begin position="50"/>
        <end position="255"/>
    </location>
</feature>
<evidence type="ECO:0000256" key="5">
    <source>
        <dbReference type="ARBA" id="ARBA00039314"/>
    </source>
</evidence>